<dbReference type="STRING" id="1505087.AYJ54_29685"/>
<dbReference type="EMBL" id="LUUB01000106">
    <property type="protein sequence ID" value="OAF01249.1"/>
    <property type="molecule type" value="Genomic_DNA"/>
</dbReference>
<evidence type="ECO:0000313" key="4">
    <source>
        <dbReference type="EMBL" id="OAF01249.1"/>
    </source>
</evidence>
<dbReference type="Pfam" id="PF01757">
    <property type="entry name" value="Acyl_transf_3"/>
    <property type="match status" value="1"/>
</dbReference>
<feature type="transmembrane region" description="Helical" evidence="1">
    <location>
        <begin position="12"/>
        <end position="31"/>
    </location>
</feature>
<sequence>MELTTKVGYRAEIDGLRAIAVLSVLAFHYGAPLPGGFTGVDVFFVISGFLITQILASEIAAGTFSVLGFYDRRMRRILPALLTMLGVVLLAGRFLLMPGDYASLAKSTASAAFGVSNFYFLDHTGYFDRAADFQPLLHTWSLAVEEQFYVVWPLLLLGLTMIGARFALAATLAAFVAIGCAGSIAYFGIEPKSAFYMALPRAWELGLGALLVFLPVLPRLIGELATVAGLALVAAGFHLVSSDNFPGAAALFPCLGAALVIWPCARPTLSGRLLGLLAPIGLISYSLYLWHWPIWVLFRTYIGNGMPDHTQAIVIAAASIIISAASYRYVEQPFRRRRWSAAQTVATGLAGIMAVFCASMYVDSSDGLPQRIPPTGLAMRSLAVMWDWPCQEMTIDTIPGAYCVFGAPWKGAKRKTLIWGDSHASHFAPVVDAINSDSERSFLVYAGCSAVLGDGNDIFPVGAPQYPDYCRRFHANGEKLLREDTAIDQVILTSNWLDLPVRIGNKDDAAFGLEAMRSALSKLANQTAMPQRRFILVGTVPELPLSVVECAHQLHSTLLRAPCAATIQRADERLIRKKTDFIDAMFVEVAKSAPNVSAVIPAERLCRNDTCEVSMDGEFLWRDGGHIRRNLRPQTRRDFAERIGLTAALADGRRDAAAQPGPASVQTR</sequence>
<dbReference type="PANTHER" id="PTHR23028">
    <property type="entry name" value="ACETYLTRANSFERASE"/>
    <property type="match status" value="1"/>
</dbReference>
<feature type="domain" description="Acyltransferase 3" evidence="2">
    <location>
        <begin position="11"/>
        <end position="327"/>
    </location>
</feature>
<keyword evidence="1" id="KW-1133">Transmembrane helix</keyword>
<feature type="transmembrane region" description="Helical" evidence="1">
    <location>
        <begin position="272"/>
        <end position="292"/>
    </location>
</feature>
<evidence type="ECO:0000259" key="2">
    <source>
        <dbReference type="Pfam" id="PF01757"/>
    </source>
</evidence>
<feature type="transmembrane region" description="Helical" evidence="1">
    <location>
        <begin position="171"/>
        <end position="189"/>
    </location>
</feature>
<dbReference type="InterPro" id="IPR050879">
    <property type="entry name" value="Acyltransferase_3"/>
</dbReference>
<feature type="domain" description="SGNH" evidence="3">
    <location>
        <begin position="399"/>
        <end position="627"/>
    </location>
</feature>
<dbReference type="AlphaFoldDB" id="A0A176YBC7"/>
<gene>
    <name evidence="4" type="ORF">AYJ54_29685</name>
</gene>
<name>A0A176YBC7_9BRAD</name>
<dbReference type="InterPro" id="IPR043968">
    <property type="entry name" value="SGNH"/>
</dbReference>
<comment type="caution">
    <text evidence="4">The sequence shown here is derived from an EMBL/GenBank/DDBJ whole genome shotgun (WGS) entry which is preliminary data.</text>
</comment>
<keyword evidence="1" id="KW-0472">Membrane</keyword>
<evidence type="ECO:0000313" key="5">
    <source>
        <dbReference type="Proteomes" id="UP000076959"/>
    </source>
</evidence>
<evidence type="ECO:0000259" key="3">
    <source>
        <dbReference type="Pfam" id="PF19040"/>
    </source>
</evidence>
<dbReference type="InterPro" id="IPR002656">
    <property type="entry name" value="Acyl_transf_3_dom"/>
</dbReference>
<evidence type="ECO:0008006" key="6">
    <source>
        <dbReference type="Google" id="ProtNLM"/>
    </source>
</evidence>
<protein>
    <recommendedName>
        <fullName evidence="6">Acyltransferase</fullName>
    </recommendedName>
</protein>
<dbReference type="GO" id="GO:0016747">
    <property type="term" value="F:acyltransferase activity, transferring groups other than amino-acyl groups"/>
    <property type="evidence" value="ECO:0007669"/>
    <property type="project" value="InterPro"/>
</dbReference>
<dbReference type="PANTHER" id="PTHR23028:SF53">
    <property type="entry name" value="ACYL_TRANSF_3 DOMAIN-CONTAINING PROTEIN"/>
    <property type="match status" value="1"/>
</dbReference>
<dbReference type="Pfam" id="PF19040">
    <property type="entry name" value="SGNH"/>
    <property type="match status" value="1"/>
</dbReference>
<keyword evidence="1" id="KW-0812">Transmembrane</keyword>
<proteinExistence type="predicted"/>
<organism evidence="4 5">
    <name type="scientific">Bradyrhizobium centrolobii</name>
    <dbReference type="NCBI Taxonomy" id="1505087"/>
    <lineage>
        <taxon>Bacteria</taxon>
        <taxon>Pseudomonadati</taxon>
        <taxon>Pseudomonadota</taxon>
        <taxon>Alphaproteobacteria</taxon>
        <taxon>Hyphomicrobiales</taxon>
        <taxon>Nitrobacteraceae</taxon>
        <taxon>Bradyrhizobium</taxon>
    </lineage>
</organism>
<dbReference type="GO" id="GO:0016020">
    <property type="term" value="C:membrane"/>
    <property type="evidence" value="ECO:0007669"/>
    <property type="project" value="TreeGrafter"/>
</dbReference>
<dbReference type="GO" id="GO:0009103">
    <property type="term" value="P:lipopolysaccharide biosynthetic process"/>
    <property type="evidence" value="ECO:0007669"/>
    <property type="project" value="TreeGrafter"/>
</dbReference>
<feature type="transmembrane region" description="Helical" evidence="1">
    <location>
        <begin position="77"/>
        <end position="96"/>
    </location>
</feature>
<feature type="transmembrane region" description="Helical" evidence="1">
    <location>
        <begin position="312"/>
        <end position="330"/>
    </location>
</feature>
<reference evidence="4 5" key="1">
    <citation type="submission" date="2016-03" db="EMBL/GenBank/DDBJ databases">
        <title>Draft Genome Sequence of the Strain BR 10245 (Bradyrhizobium sp.) isolated from nodules of Centrolobium paraense.</title>
        <authorList>
            <person name="Simoes-Araujo J.L.Sr."/>
            <person name="Barauna A.C."/>
            <person name="Silva K."/>
            <person name="Zilli J.E."/>
        </authorList>
    </citation>
    <scope>NUCLEOTIDE SEQUENCE [LARGE SCALE GENOMIC DNA]</scope>
    <source>
        <strain evidence="4 5">BR 10245</strain>
    </source>
</reference>
<feature type="transmembrane region" description="Helical" evidence="1">
    <location>
        <begin position="247"/>
        <end position="265"/>
    </location>
</feature>
<dbReference type="Proteomes" id="UP000076959">
    <property type="component" value="Unassembled WGS sequence"/>
</dbReference>
<evidence type="ECO:0000256" key="1">
    <source>
        <dbReference type="SAM" id="Phobius"/>
    </source>
</evidence>
<feature type="transmembrane region" description="Helical" evidence="1">
    <location>
        <begin position="342"/>
        <end position="362"/>
    </location>
</feature>
<feature type="transmembrane region" description="Helical" evidence="1">
    <location>
        <begin position="43"/>
        <end position="70"/>
    </location>
</feature>
<keyword evidence="5" id="KW-1185">Reference proteome</keyword>
<dbReference type="RefSeq" id="WP_063707689.1">
    <property type="nucleotide sequence ID" value="NZ_LUUB01000106.1"/>
</dbReference>
<accession>A0A176YBC7</accession>